<dbReference type="Proteomes" id="UP000886595">
    <property type="component" value="Unassembled WGS sequence"/>
</dbReference>
<organism evidence="1 2">
    <name type="scientific">Brassica carinata</name>
    <name type="common">Ethiopian mustard</name>
    <name type="synonym">Abyssinian cabbage</name>
    <dbReference type="NCBI Taxonomy" id="52824"/>
    <lineage>
        <taxon>Eukaryota</taxon>
        <taxon>Viridiplantae</taxon>
        <taxon>Streptophyta</taxon>
        <taxon>Embryophyta</taxon>
        <taxon>Tracheophyta</taxon>
        <taxon>Spermatophyta</taxon>
        <taxon>Magnoliopsida</taxon>
        <taxon>eudicotyledons</taxon>
        <taxon>Gunneridae</taxon>
        <taxon>Pentapetalae</taxon>
        <taxon>rosids</taxon>
        <taxon>malvids</taxon>
        <taxon>Brassicales</taxon>
        <taxon>Brassicaceae</taxon>
        <taxon>Brassiceae</taxon>
        <taxon>Brassica</taxon>
    </lineage>
</organism>
<evidence type="ECO:0000313" key="2">
    <source>
        <dbReference type="Proteomes" id="UP000886595"/>
    </source>
</evidence>
<name>A0A8X8AUL8_BRACI</name>
<reference evidence="1 2" key="1">
    <citation type="submission" date="2020-02" db="EMBL/GenBank/DDBJ databases">
        <authorList>
            <person name="Ma Q."/>
            <person name="Huang Y."/>
            <person name="Song X."/>
            <person name="Pei D."/>
        </authorList>
    </citation>
    <scope>NUCLEOTIDE SEQUENCE [LARGE SCALE GENOMIC DNA]</scope>
    <source>
        <strain evidence="1">Sxm20200214</strain>
        <tissue evidence="1">Leaf</tissue>
    </source>
</reference>
<keyword evidence="2" id="KW-1185">Reference proteome</keyword>
<gene>
    <name evidence="1" type="ORF">Bca52824_022564</name>
</gene>
<accession>A0A8X8AUL8</accession>
<proteinExistence type="predicted"/>
<dbReference type="EMBL" id="JAAMPC010000005">
    <property type="protein sequence ID" value="KAG2311007.1"/>
    <property type="molecule type" value="Genomic_DNA"/>
</dbReference>
<protein>
    <submittedName>
        <fullName evidence="1">Uncharacterized protein</fullName>
    </submittedName>
</protein>
<dbReference type="AlphaFoldDB" id="A0A8X8AUL8"/>
<comment type="caution">
    <text evidence="1">The sequence shown here is derived from an EMBL/GenBank/DDBJ whole genome shotgun (WGS) entry which is preliminary data.</text>
</comment>
<evidence type="ECO:0000313" key="1">
    <source>
        <dbReference type="EMBL" id="KAG2311007.1"/>
    </source>
</evidence>
<dbReference type="OrthoDB" id="40579at2759"/>
<sequence>MTAGYGGRKEKHTITCKFRGGVLAAAWHRLIHSVCFAGSCRRKIRPRQEAWEISLMALEALNSPRLASPVPPLLEDSSRFHGVEHWTKGKRSKCSRSDYHHQNVTEEEYLAFCLMLLGCDGNRQLFPLPRVTVVVAEKSSLSYKCSVCDKSLSNIIEAEICILL</sequence>